<dbReference type="PANTHER" id="PTHR42756">
    <property type="entry name" value="TRANSCRIPTIONAL REGULATOR, MARR"/>
    <property type="match status" value="1"/>
</dbReference>
<keyword evidence="2" id="KW-0238">DNA-binding</keyword>
<dbReference type="AlphaFoldDB" id="A0A0E3M889"/>
<gene>
    <name evidence="5" type="ORF">CSCA_4457</name>
</gene>
<protein>
    <submittedName>
        <fullName evidence="5">Transcriptional regulator</fullName>
    </submittedName>
</protein>
<evidence type="ECO:0000256" key="2">
    <source>
        <dbReference type="ARBA" id="ARBA00023125"/>
    </source>
</evidence>
<accession>A0A0E3M889</accession>
<feature type="domain" description="HTH marR-type" evidence="4">
    <location>
        <begin position="1"/>
        <end position="135"/>
    </location>
</feature>
<name>A0A0E3M889_CLOSL</name>
<keyword evidence="6" id="KW-1185">Reference proteome</keyword>
<organism evidence="5 6">
    <name type="scientific">Clostridium scatologenes</name>
    <dbReference type="NCBI Taxonomy" id="1548"/>
    <lineage>
        <taxon>Bacteria</taxon>
        <taxon>Bacillati</taxon>
        <taxon>Bacillota</taxon>
        <taxon>Clostridia</taxon>
        <taxon>Eubacteriales</taxon>
        <taxon>Clostridiaceae</taxon>
        <taxon>Clostridium</taxon>
    </lineage>
</organism>
<evidence type="ECO:0000259" key="4">
    <source>
        <dbReference type="PROSITE" id="PS50995"/>
    </source>
</evidence>
<dbReference type="Gene3D" id="1.10.10.10">
    <property type="entry name" value="Winged helix-like DNA-binding domain superfamily/Winged helix DNA-binding domain"/>
    <property type="match status" value="1"/>
</dbReference>
<dbReference type="RefSeq" id="WP_029159439.1">
    <property type="nucleotide sequence ID" value="NZ_CP009933.1"/>
</dbReference>
<dbReference type="SUPFAM" id="SSF46785">
    <property type="entry name" value="Winged helix' DNA-binding domain"/>
    <property type="match status" value="1"/>
</dbReference>
<dbReference type="HOGENOM" id="CLU_083287_18_0_9"/>
<dbReference type="SMART" id="SM00347">
    <property type="entry name" value="HTH_MARR"/>
    <property type="match status" value="1"/>
</dbReference>
<dbReference type="GO" id="GO:0003677">
    <property type="term" value="F:DNA binding"/>
    <property type="evidence" value="ECO:0007669"/>
    <property type="project" value="UniProtKB-KW"/>
</dbReference>
<sequence>MNLLSFARCVGIFNRQTQAYITAAVSSMNISFSEYILLMNLYNNEGINQEDVSSMMFIDKAAIARSIKSLEEKGFILREVTIEDRRSKKLFLTDMAKKNEEYFYSILKRWEEYTTEGMDIEMKDEIFKGLHTMAEKSISANLSEVSKYERRE</sequence>
<dbReference type="InterPro" id="IPR023187">
    <property type="entry name" value="Tscrpt_reg_MarR-type_CS"/>
</dbReference>
<dbReference type="KEGG" id="csq:CSCA_4457"/>
<dbReference type="PROSITE" id="PS01117">
    <property type="entry name" value="HTH_MARR_1"/>
    <property type="match status" value="1"/>
</dbReference>
<reference evidence="5 6" key="1">
    <citation type="journal article" date="2015" name="J. Biotechnol.">
        <title>Complete genome sequence of a malodorant-producing acetogen, Clostridium scatologenes ATCC 25775(T).</title>
        <authorList>
            <person name="Zhu Z."/>
            <person name="Guo T."/>
            <person name="Zheng H."/>
            <person name="Song T."/>
            <person name="Ouyang P."/>
            <person name="Xie J."/>
        </authorList>
    </citation>
    <scope>NUCLEOTIDE SEQUENCE [LARGE SCALE GENOMIC DNA]</scope>
    <source>
        <strain evidence="5 6">ATCC 25775</strain>
    </source>
</reference>
<dbReference type="InterPro" id="IPR036390">
    <property type="entry name" value="WH_DNA-bd_sf"/>
</dbReference>
<evidence type="ECO:0000313" key="5">
    <source>
        <dbReference type="EMBL" id="AKA71582.1"/>
    </source>
</evidence>
<dbReference type="Pfam" id="PF01047">
    <property type="entry name" value="MarR"/>
    <property type="match status" value="1"/>
</dbReference>
<dbReference type="Proteomes" id="UP000033115">
    <property type="component" value="Chromosome"/>
</dbReference>
<dbReference type="PRINTS" id="PR00598">
    <property type="entry name" value="HTHMARR"/>
</dbReference>
<evidence type="ECO:0000256" key="1">
    <source>
        <dbReference type="ARBA" id="ARBA00023015"/>
    </source>
</evidence>
<dbReference type="STRING" id="1548.CSCA_4457"/>
<evidence type="ECO:0000256" key="3">
    <source>
        <dbReference type="ARBA" id="ARBA00023163"/>
    </source>
</evidence>
<keyword evidence="3" id="KW-0804">Transcription</keyword>
<dbReference type="EMBL" id="CP009933">
    <property type="protein sequence ID" value="AKA71582.1"/>
    <property type="molecule type" value="Genomic_DNA"/>
</dbReference>
<keyword evidence="1" id="KW-0805">Transcription regulation</keyword>
<dbReference type="InterPro" id="IPR036388">
    <property type="entry name" value="WH-like_DNA-bd_sf"/>
</dbReference>
<dbReference type="PANTHER" id="PTHR42756:SF2">
    <property type="entry name" value="MARR FAMILY REGULATORY PROTEIN"/>
    <property type="match status" value="1"/>
</dbReference>
<proteinExistence type="predicted"/>
<dbReference type="GO" id="GO:0003700">
    <property type="term" value="F:DNA-binding transcription factor activity"/>
    <property type="evidence" value="ECO:0007669"/>
    <property type="project" value="InterPro"/>
</dbReference>
<dbReference type="PROSITE" id="PS50995">
    <property type="entry name" value="HTH_MARR_2"/>
    <property type="match status" value="1"/>
</dbReference>
<dbReference type="InterPro" id="IPR000835">
    <property type="entry name" value="HTH_MarR-typ"/>
</dbReference>
<evidence type="ECO:0000313" key="6">
    <source>
        <dbReference type="Proteomes" id="UP000033115"/>
    </source>
</evidence>